<dbReference type="Proteomes" id="UP001170954">
    <property type="component" value="Unassembled WGS sequence"/>
</dbReference>
<protein>
    <submittedName>
        <fullName evidence="1">Uncharacterized protein</fullName>
    </submittedName>
</protein>
<dbReference type="EMBL" id="JACAGK010000001">
    <property type="protein sequence ID" value="MDM1046744.1"/>
    <property type="molecule type" value="Genomic_DNA"/>
</dbReference>
<comment type="caution">
    <text evidence="1">The sequence shown here is derived from an EMBL/GenBank/DDBJ whole genome shotgun (WGS) entry which is preliminary data.</text>
</comment>
<sequence length="74" mass="9098">MNRTNKAALKLHGKAKEDFRKWEIEEFGNDLYDLDYWHYSDKLKYYSKFFKKPIDNFKELHTELEKYNAKESSL</sequence>
<dbReference type="RefSeq" id="WP_286650103.1">
    <property type="nucleotide sequence ID" value="NZ_JACAGK010000001.1"/>
</dbReference>
<proteinExistence type="predicted"/>
<reference evidence="1" key="2">
    <citation type="journal article" date="2022" name="Sci. Total Environ.">
        <title>Prevalence, transmission, and molecular epidemiology of tet(X)-positive bacteria among humans, animals, and environmental niches in China: An epidemiological, and genomic-based study.</title>
        <authorList>
            <person name="Dong N."/>
            <person name="Zeng Y."/>
            <person name="Cai C."/>
            <person name="Sun C."/>
            <person name="Lu J."/>
            <person name="Liu C."/>
            <person name="Zhou H."/>
            <person name="Sun Q."/>
            <person name="Shu L."/>
            <person name="Wang H."/>
            <person name="Wang Y."/>
            <person name="Wang S."/>
            <person name="Wu C."/>
            <person name="Chan E.W."/>
            <person name="Chen G."/>
            <person name="Shen Z."/>
            <person name="Chen S."/>
            <person name="Zhang R."/>
        </authorList>
    </citation>
    <scope>NUCLEOTIDE SEQUENCE</scope>
    <source>
        <strain evidence="1">R1692</strain>
    </source>
</reference>
<evidence type="ECO:0000313" key="2">
    <source>
        <dbReference type="Proteomes" id="UP001170954"/>
    </source>
</evidence>
<reference evidence="1" key="1">
    <citation type="submission" date="2020-06" db="EMBL/GenBank/DDBJ databases">
        <authorList>
            <person name="Dong N."/>
        </authorList>
    </citation>
    <scope>NUCLEOTIDE SEQUENCE</scope>
    <source>
        <strain evidence="1">R1692</strain>
    </source>
</reference>
<gene>
    <name evidence="1" type="ORF">HX018_00570</name>
</gene>
<name>A0ABT7NHR6_9SPHI</name>
<accession>A0ABT7NHR6</accession>
<keyword evidence="2" id="KW-1185">Reference proteome</keyword>
<organism evidence="1 2">
    <name type="scientific">Sphingobacterium hotanense</name>
    <dbReference type="NCBI Taxonomy" id="649196"/>
    <lineage>
        <taxon>Bacteria</taxon>
        <taxon>Pseudomonadati</taxon>
        <taxon>Bacteroidota</taxon>
        <taxon>Sphingobacteriia</taxon>
        <taxon>Sphingobacteriales</taxon>
        <taxon>Sphingobacteriaceae</taxon>
        <taxon>Sphingobacterium</taxon>
    </lineage>
</organism>
<evidence type="ECO:0000313" key="1">
    <source>
        <dbReference type="EMBL" id="MDM1046744.1"/>
    </source>
</evidence>